<gene>
    <name evidence="2" type="ORF">SNE35_14695</name>
</gene>
<accession>A0ABU5DHK5</accession>
<dbReference type="InterPro" id="IPR011990">
    <property type="entry name" value="TPR-like_helical_dom_sf"/>
</dbReference>
<dbReference type="InterPro" id="IPR036388">
    <property type="entry name" value="WH-like_DNA-bd_sf"/>
</dbReference>
<protein>
    <submittedName>
        <fullName evidence="2">BTAD domain-containing putative transcriptional regulator</fullName>
    </submittedName>
</protein>
<dbReference type="Gene3D" id="1.10.10.10">
    <property type="entry name" value="Winged helix-like DNA-binding domain superfamily/Winged helix DNA-binding domain"/>
    <property type="match status" value="1"/>
</dbReference>
<dbReference type="Gene3D" id="1.25.40.10">
    <property type="entry name" value="Tetratricopeptide repeat domain"/>
    <property type="match status" value="1"/>
</dbReference>
<dbReference type="SMART" id="SM01043">
    <property type="entry name" value="BTAD"/>
    <property type="match status" value="1"/>
</dbReference>
<dbReference type="InterPro" id="IPR051677">
    <property type="entry name" value="AfsR-DnrI-RedD_regulator"/>
</dbReference>
<dbReference type="EMBL" id="JAXCLA010000004">
    <property type="protein sequence ID" value="MDY0745766.1"/>
    <property type="molecule type" value="Genomic_DNA"/>
</dbReference>
<evidence type="ECO:0000313" key="3">
    <source>
        <dbReference type="Proteomes" id="UP001285263"/>
    </source>
</evidence>
<organism evidence="2 3">
    <name type="scientific">Roseateles agri</name>
    <dbReference type="NCBI Taxonomy" id="3098619"/>
    <lineage>
        <taxon>Bacteria</taxon>
        <taxon>Pseudomonadati</taxon>
        <taxon>Pseudomonadota</taxon>
        <taxon>Betaproteobacteria</taxon>
        <taxon>Burkholderiales</taxon>
        <taxon>Sphaerotilaceae</taxon>
        <taxon>Roseateles</taxon>
    </lineage>
</organism>
<name>A0ABU5DHK5_9BURK</name>
<evidence type="ECO:0000259" key="1">
    <source>
        <dbReference type="SMART" id="SM01043"/>
    </source>
</evidence>
<evidence type="ECO:0000313" key="2">
    <source>
        <dbReference type="EMBL" id="MDY0745766.1"/>
    </source>
</evidence>
<keyword evidence="3" id="KW-1185">Reference proteome</keyword>
<reference evidence="2 3" key="1">
    <citation type="submission" date="2023-11" db="EMBL/GenBank/DDBJ databases">
        <title>Paucibacter sp. nov., isolated from fresh soil in Korea.</title>
        <authorList>
            <person name="Le N.T.T."/>
        </authorList>
    </citation>
    <scope>NUCLEOTIDE SEQUENCE [LARGE SCALE GENOMIC DNA]</scope>
    <source>
        <strain evidence="2 3">R3-3</strain>
    </source>
</reference>
<dbReference type="PANTHER" id="PTHR35807:SF2">
    <property type="entry name" value="TRANSCRIPTIONAL ACTIVATOR DOMAIN"/>
    <property type="match status" value="1"/>
</dbReference>
<comment type="caution">
    <text evidence="2">The sequence shown here is derived from an EMBL/GenBank/DDBJ whole genome shotgun (WGS) entry which is preliminary data.</text>
</comment>
<feature type="domain" description="Bacterial transcriptional activator" evidence="1">
    <location>
        <begin position="525"/>
        <end position="671"/>
    </location>
</feature>
<sequence length="683" mass="75970">MPAQLSPVFTMDRSVTDSELASALASAHAGSSCAWDRFAGLRERAEPAGPSDLRLLATAGFIVTAHLTGRYEGIEACVDELMTARDPERAFAAADELLLLNGQLIGFLLFRPRDPHVDACASRLLELVDSGLDVNLTLAAARTLIYHFDSCGEREVVMRLHVSLQRRSDDAEATPYRVAEWLNLVRRSAHYGKDPRLAEQALERMRALARQHGLRYIDFLAALADLDTALPRGNIALARSAIERAESVSEAAQLRELLQLEFAKSRLARLRGQADSAVYHGTRAAKLASELRLPPIMRAVYVVNEAQSLLLNDEFEDARAAMLAELESLPEGYADEVRAMVTGIDAYLAVKEGAEGAVDRLAELFRHLRERRIYDLFEGFPEFGSRLCVFALERDIEVDFVRSLIAKCALLAPELAPVSWPWPIRIEALGGFAVYRDDVQLVTEGKSPRKPLMLLKAVIALGATREDRGVEIDRLIDLLWSDEDAADPKSSFEVALSRLRKWLGVEGGLKISDGRLSLNPRLIWCDVDRFERTCEALLRAAAPHGDATALPALITQLGSLYRGRLFGSAQLEPWSVLACETVSLRFSRAVRDAGMFLETRLRWADAIRLYEMSLVRDMLSEPIHRGVMRCYLTLGQRADAQRAFERCRAVLEAEFGLPPSPETLQLMEPGTEWIPRRSAAVNE</sequence>
<dbReference type="PANTHER" id="PTHR35807">
    <property type="entry name" value="TRANSCRIPTIONAL REGULATOR REDD-RELATED"/>
    <property type="match status" value="1"/>
</dbReference>
<dbReference type="RefSeq" id="WP_320423660.1">
    <property type="nucleotide sequence ID" value="NZ_JAXCLA010000004.1"/>
</dbReference>
<dbReference type="SUPFAM" id="SSF48452">
    <property type="entry name" value="TPR-like"/>
    <property type="match status" value="1"/>
</dbReference>
<proteinExistence type="predicted"/>
<dbReference type="InterPro" id="IPR005158">
    <property type="entry name" value="BTAD"/>
</dbReference>
<dbReference type="Proteomes" id="UP001285263">
    <property type="component" value="Unassembled WGS sequence"/>
</dbReference>
<dbReference type="Pfam" id="PF03704">
    <property type="entry name" value="BTAD"/>
    <property type="match status" value="1"/>
</dbReference>